<dbReference type="InterPro" id="IPR005050">
    <property type="entry name" value="Enod93"/>
</dbReference>
<evidence type="ECO:0000313" key="1">
    <source>
        <dbReference type="EMBL" id="WJZ84786.1"/>
    </source>
</evidence>
<reference evidence="1 2" key="1">
    <citation type="journal article" date="2023" name="Hortic Res">
        <title>The complete reference genome for grapevine (Vitis vinifera L.) genetics and breeding.</title>
        <authorList>
            <person name="Shi X."/>
            <person name="Cao S."/>
            <person name="Wang X."/>
            <person name="Huang S."/>
            <person name="Wang Y."/>
            <person name="Liu Z."/>
            <person name="Liu W."/>
            <person name="Leng X."/>
            <person name="Peng Y."/>
            <person name="Wang N."/>
            <person name="Wang Y."/>
            <person name="Ma Z."/>
            <person name="Xu X."/>
            <person name="Zhang F."/>
            <person name="Xue H."/>
            <person name="Zhong H."/>
            <person name="Wang Y."/>
            <person name="Zhang K."/>
            <person name="Velt A."/>
            <person name="Avia K."/>
            <person name="Holtgrawe D."/>
            <person name="Grimplet J."/>
            <person name="Matus J.T."/>
            <person name="Ware D."/>
            <person name="Wu X."/>
            <person name="Wang H."/>
            <person name="Liu C."/>
            <person name="Fang Y."/>
            <person name="Rustenholz C."/>
            <person name="Cheng Z."/>
            <person name="Xiao H."/>
            <person name="Zhou Y."/>
        </authorList>
    </citation>
    <scope>NUCLEOTIDE SEQUENCE [LARGE SCALE GENOMIC DNA]</scope>
    <source>
        <strain evidence="2">cv. Pinot noir / PN40024</strain>
        <tissue evidence="1">Leaf</tissue>
    </source>
</reference>
<dbReference type="Pfam" id="PF03386">
    <property type="entry name" value="ENOD93"/>
    <property type="match status" value="1"/>
</dbReference>
<gene>
    <name evidence="1" type="ORF">VitviT2T_004372</name>
</gene>
<protein>
    <recommendedName>
        <fullName evidence="3">Early nodulin-93</fullName>
    </recommendedName>
</protein>
<name>A0ABY9BPM9_VITVI</name>
<proteinExistence type="predicted"/>
<accession>A0ABY9BPM9</accession>
<organism evidence="1 2">
    <name type="scientific">Vitis vinifera</name>
    <name type="common">Grape</name>
    <dbReference type="NCBI Taxonomy" id="29760"/>
    <lineage>
        <taxon>Eukaryota</taxon>
        <taxon>Viridiplantae</taxon>
        <taxon>Streptophyta</taxon>
        <taxon>Embryophyta</taxon>
        <taxon>Tracheophyta</taxon>
        <taxon>Spermatophyta</taxon>
        <taxon>Magnoliopsida</taxon>
        <taxon>eudicotyledons</taxon>
        <taxon>Gunneridae</taxon>
        <taxon>Pentapetalae</taxon>
        <taxon>rosids</taxon>
        <taxon>Vitales</taxon>
        <taxon>Vitaceae</taxon>
        <taxon>Viteae</taxon>
        <taxon>Vitis</taxon>
    </lineage>
</organism>
<dbReference type="PANTHER" id="PTHR33605:SF3">
    <property type="entry name" value="EARLY NODULIN-LIKE PROTEIN"/>
    <property type="match status" value="1"/>
</dbReference>
<dbReference type="EMBL" id="CP126651">
    <property type="protein sequence ID" value="WJZ84786.1"/>
    <property type="molecule type" value="Genomic_DNA"/>
</dbReference>
<keyword evidence="2" id="KW-1185">Reference proteome</keyword>
<dbReference type="Proteomes" id="UP001227230">
    <property type="component" value="Chromosome 4"/>
</dbReference>
<evidence type="ECO:0000313" key="2">
    <source>
        <dbReference type="Proteomes" id="UP001227230"/>
    </source>
</evidence>
<sequence length="125" mass="13171">MGFGSETGDISTPRKAGFPSIAESRKIVRAECVQEGVREATKAAGVAAVISTVATLGAVRYVPWVKQHINYTGRALIISAASVAAFFITADKTILESCTGPTTNVFHYTLQTSFPSGEQEKTGSS</sequence>
<dbReference type="PANTHER" id="PTHR33605">
    <property type="entry name" value="EARLY NODULIN-93"/>
    <property type="match status" value="1"/>
</dbReference>
<evidence type="ECO:0008006" key="3">
    <source>
        <dbReference type="Google" id="ProtNLM"/>
    </source>
</evidence>